<dbReference type="InterPro" id="IPR047817">
    <property type="entry name" value="ABC2_TM_bact-type"/>
</dbReference>
<dbReference type="Proteomes" id="UP000286931">
    <property type="component" value="Unassembled WGS sequence"/>
</dbReference>
<feature type="transmembrane region" description="Helical" evidence="6">
    <location>
        <begin position="141"/>
        <end position="161"/>
    </location>
</feature>
<reference evidence="8 9" key="1">
    <citation type="submission" date="2018-12" db="EMBL/GenBank/DDBJ databases">
        <title>Draft genome sequence of Embleya hyalina NBRC 13850T.</title>
        <authorList>
            <person name="Komaki H."/>
            <person name="Hosoyama A."/>
            <person name="Kimura A."/>
            <person name="Ichikawa N."/>
            <person name="Tamura T."/>
        </authorList>
    </citation>
    <scope>NUCLEOTIDE SEQUENCE [LARGE SCALE GENOMIC DNA]</scope>
    <source>
        <strain evidence="8 9">NBRC 13850</strain>
    </source>
</reference>
<protein>
    <submittedName>
        <fullName evidence="8">Transport permease protein</fullName>
    </submittedName>
</protein>
<gene>
    <name evidence="8" type="ORF">EHYA_01850</name>
</gene>
<evidence type="ECO:0000256" key="3">
    <source>
        <dbReference type="ARBA" id="ARBA00022989"/>
    </source>
</evidence>
<feature type="domain" description="ABC transmembrane type-2" evidence="7">
    <location>
        <begin position="25"/>
        <end position="260"/>
    </location>
</feature>
<evidence type="ECO:0000313" key="8">
    <source>
        <dbReference type="EMBL" id="GCD94191.1"/>
    </source>
</evidence>
<dbReference type="EMBL" id="BIFH01000015">
    <property type="protein sequence ID" value="GCD94191.1"/>
    <property type="molecule type" value="Genomic_DNA"/>
</dbReference>
<accession>A0A401YHX4</accession>
<keyword evidence="9" id="KW-1185">Reference proteome</keyword>
<dbReference type="InterPro" id="IPR000412">
    <property type="entry name" value="ABC_2_transport"/>
</dbReference>
<dbReference type="AlphaFoldDB" id="A0A401YHX4"/>
<dbReference type="GO" id="GO:0043190">
    <property type="term" value="C:ATP-binding cassette (ABC) transporter complex"/>
    <property type="evidence" value="ECO:0007669"/>
    <property type="project" value="InterPro"/>
</dbReference>
<dbReference type="OrthoDB" id="9786643at2"/>
<dbReference type="GO" id="GO:0046677">
    <property type="term" value="P:response to antibiotic"/>
    <property type="evidence" value="ECO:0007669"/>
    <property type="project" value="UniProtKB-KW"/>
</dbReference>
<dbReference type="PROSITE" id="PS51012">
    <property type="entry name" value="ABC_TM2"/>
    <property type="match status" value="1"/>
</dbReference>
<dbReference type="PANTHER" id="PTHR43229">
    <property type="entry name" value="NODULATION PROTEIN J"/>
    <property type="match status" value="1"/>
</dbReference>
<sequence length="264" mass="28107">MSTSTATIVAARTRLELKMFVRHREQMAVTFAMPVLLLVLLALIGGGTVDGTGVAESRVHAAGMIAVGIVSAGFQGLALAVAAERRDGTLKRLRGTPMPPVAYLLGKIAQVIVVSLVQVALLLVVGVIGLDLTLPHDPTRWLTFAWVFVLGVTVATLLGLAASGLMRKGANGALIILPFTALQFVSGVFVAPGGLPHGVQRFAAVFPLKWLTQGMRSVFLPDSFRAVEPAGSWELGRVALVLAAWGVVALVVWIRTFRWIENER</sequence>
<keyword evidence="5" id="KW-0046">Antibiotic resistance</keyword>
<organism evidence="8 9">
    <name type="scientific">Embleya hyalina</name>
    <dbReference type="NCBI Taxonomy" id="516124"/>
    <lineage>
        <taxon>Bacteria</taxon>
        <taxon>Bacillati</taxon>
        <taxon>Actinomycetota</taxon>
        <taxon>Actinomycetes</taxon>
        <taxon>Kitasatosporales</taxon>
        <taxon>Streptomycetaceae</taxon>
        <taxon>Embleya</taxon>
    </lineage>
</organism>
<keyword evidence="4 6" id="KW-0472">Membrane</keyword>
<evidence type="ECO:0000256" key="5">
    <source>
        <dbReference type="ARBA" id="ARBA00023251"/>
    </source>
</evidence>
<keyword evidence="2 6" id="KW-0812">Transmembrane</keyword>
<dbReference type="PIRSF" id="PIRSF006648">
    <property type="entry name" value="DrrB"/>
    <property type="match status" value="1"/>
</dbReference>
<evidence type="ECO:0000313" key="9">
    <source>
        <dbReference type="Proteomes" id="UP000286931"/>
    </source>
</evidence>
<feature type="transmembrane region" description="Helical" evidence="6">
    <location>
        <begin position="235"/>
        <end position="254"/>
    </location>
</feature>
<proteinExistence type="predicted"/>
<evidence type="ECO:0000259" key="7">
    <source>
        <dbReference type="PROSITE" id="PS51012"/>
    </source>
</evidence>
<dbReference type="GO" id="GO:0140359">
    <property type="term" value="F:ABC-type transporter activity"/>
    <property type="evidence" value="ECO:0007669"/>
    <property type="project" value="InterPro"/>
</dbReference>
<feature type="transmembrane region" description="Helical" evidence="6">
    <location>
        <begin position="104"/>
        <end position="129"/>
    </location>
</feature>
<feature type="transmembrane region" description="Helical" evidence="6">
    <location>
        <begin position="61"/>
        <end position="83"/>
    </location>
</feature>
<dbReference type="InterPro" id="IPR013525">
    <property type="entry name" value="ABC2_TM"/>
</dbReference>
<evidence type="ECO:0000256" key="2">
    <source>
        <dbReference type="ARBA" id="ARBA00022692"/>
    </source>
</evidence>
<feature type="transmembrane region" description="Helical" evidence="6">
    <location>
        <begin position="28"/>
        <end position="49"/>
    </location>
</feature>
<evidence type="ECO:0000256" key="6">
    <source>
        <dbReference type="SAM" id="Phobius"/>
    </source>
</evidence>
<evidence type="ECO:0000256" key="1">
    <source>
        <dbReference type="ARBA" id="ARBA00004141"/>
    </source>
</evidence>
<evidence type="ECO:0000256" key="4">
    <source>
        <dbReference type="ARBA" id="ARBA00023136"/>
    </source>
</evidence>
<comment type="subcellular location">
    <subcellularLocation>
        <location evidence="1">Membrane</location>
        <topology evidence="1">Multi-pass membrane protein</topology>
    </subcellularLocation>
</comment>
<feature type="transmembrane region" description="Helical" evidence="6">
    <location>
        <begin position="173"/>
        <end position="191"/>
    </location>
</feature>
<dbReference type="RefSeq" id="WP_126636664.1">
    <property type="nucleotide sequence ID" value="NZ_BIFH01000015.1"/>
</dbReference>
<dbReference type="PANTHER" id="PTHR43229:SF2">
    <property type="entry name" value="NODULATION PROTEIN J"/>
    <property type="match status" value="1"/>
</dbReference>
<comment type="caution">
    <text evidence="8">The sequence shown here is derived from an EMBL/GenBank/DDBJ whole genome shotgun (WGS) entry which is preliminary data.</text>
</comment>
<dbReference type="Pfam" id="PF12698">
    <property type="entry name" value="ABC2_membrane_3"/>
    <property type="match status" value="1"/>
</dbReference>
<dbReference type="InterPro" id="IPR051784">
    <property type="entry name" value="Nod_factor_ABC_transporter"/>
</dbReference>
<name>A0A401YHX4_9ACTN</name>
<keyword evidence="3 6" id="KW-1133">Transmembrane helix</keyword>